<proteinExistence type="predicted"/>
<reference evidence="2" key="1">
    <citation type="submission" date="2020-05" db="UniProtKB">
        <authorList>
            <consortium name="EnsemblMetazoa"/>
        </authorList>
    </citation>
    <scope>IDENTIFICATION</scope>
    <source>
        <strain evidence="2">Jacobina</strain>
    </source>
</reference>
<dbReference type="PANTHER" id="PTHR34180">
    <property type="entry name" value="PEPTIDASE C45"/>
    <property type="match status" value="1"/>
</dbReference>
<dbReference type="VEuPathDB" id="VectorBase:LLONM1_002304"/>
<dbReference type="VEuPathDB" id="VectorBase:LLOJ006309"/>
<organism evidence="2 3">
    <name type="scientific">Lutzomyia longipalpis</name>
    <name type="common">Sand fly</name>
    <dbReference type="NCBI Taxonomy" id="7200"/>
    <lineage>
        <taxon>Eukaryota</taxon>
        <taxon>Metazoa</taxon>
        <taxon>Ecdysozoa</taxon>
        <taxon>Arthropoda</taxon>
        <taxon>Hexapoda</taxon>
        <taxon>Insecta</taxon>
        <taxon>Pterygota</taxon>
        <taxon>Neoptera</taxon>
        <taxon>Endopterygota</taxon>
        <taxon>Diptera</taxon>
        <taxon>Nematocera</taxon>
        <taxon>Psychodoidea</taxon>
        <taxon>Psychodidae</taxon>
        <taxon>Lutzomyia</taxon>
        <taxon>Lutzomyia</taxon>
    </lineage>
</organism>
<dbReference type="InterPro" id="IPR047794">
    <property type="entry name" value="C45_proenzyme-like"/>
</dbReference>
<protein>
    <recommendedName>
        <fullName evidence="1">Peptidase C45 hydrolase domain-containing protein</fullName>
    </recommendedName>
</protein>
<dbReference type="EMBL" id="AJWK01020384">
    <property type="status" value="NOT_ANNOTATED_CDS"/>
    <property type="molecule type" value="Genomic_DNA"/>
</dbReference>
<evidence type="ECO:0000313" key="2">
    <source>
        <dbReference type="EnsemblMetazoa" id="LLOJ006309-PA"/>
    </source>
</evidence>
<dbReference type="EMBL" id="AJWK01020386">
    <property type="status" value="NOT_ANNOTATED_CDS"/>
    <property type="molecule type" value="Genomic_DNA"/>
</dbReference>
<evidence type="ECO:0000313" key="3">
    <source>
        <dbReference type="Proteomes" id="UP000092461"/>
    </source>
</evidence>
<dbReference type="Proteomes" id="UP000092461">
    <property type="component" value="Unassembled WGS sequence"/>
</dbReference>
<dbReference type="AlphaFoldDB" id="A0A1B0CNI7"/>
<dbReference type="InterPro" id="IPR047801">
    <property type="entry name" value="Peptidase_C45"/>
</dbReference>
<keyword evidence="3" id="KW-1185">Reference proteome</keyword>
<dbReference type="EMBL" id="AJWK01020383">
    <property type="status" value="NOT_ANNOTATED_CDS"/>
    <property type="molecule type" value="Genomic_DNA"/>
</dbReference>
<dbReference type="PANTHER" id="PTHR34180:SF1">
    <property type="entry name" value="BETA-ALANYL-DOPAMINE_CARCININE HYDROLASE"/>
    <property type="match status" value="1"/>
</dbReference>
<evidence type="ECO:0000259" key="1">
    <source>
        <dbReference type="Pfam" id="PF03417"/>
    </source>
</evidence>
<dbReference type="Gene3D" id="3.60.60.10">
    <property type="entry name" value="Penicillin V Acylase, Chain A"/>
    <property type="match status" value="1"/>
</dbReference>
<dbReference type="EMBL" id="AJWK01020382">
    <property type="status" value="NOT_ANNOTATED_CDS"/>
    <property type="molecule type" value="Genomic_DNA"/>
</dbReference>
<dbReference type="EnsemblMetazoa" id="LLOJ006309-RA">
    <property type="protein sequence ID" value="LLOJ006309-PA"/>
    <property type="gene ID" value="LLOJ006309"/>
</dbReference>
<dbReference type="InterPro" id="IPR005079">
    <property type="entry name" value="Peptidase_C45_hydrolase"/>
</dbReference>
<accession>A0A1B0CNI7</accession>
<name>A0A1B0CNI7_LUTLO</name>
<dbReference type="NCBIfam" id="NF040521">
    <property type="entry name" value="C45_proenzyme"/>
    <property type="match status" value="1"/>
</dbReference>
<dbReference type="Pfam" id="PF03417">
    <property type="entry name" value="AAT"/>
    <property type="match status" value="1"/>
</dbReference>
<sequence>MSPSVNILKRRQAIPVIFTRGTHYEVGFDVRRQAIPVIFTRGTHYEVGFDVGRTFGALIREFLTLSEPLNSTYLPMYNTSEGRQVYNETLESVRTSFPQYIRELEGTADGAQVEFHKLFLLHMDDITPKAVAGRNSVDQPIGCTSICVNQPGQEFIGHNEDTLPEVLNFFYLVSAHIICDEPQGKYGVKEERFTSLCYAGHLPGYTMGYNHHGLIFTINTLSADTLYSGKTPRHFITRALLSADNYSQALNVIKDTGVGAADGCSINMTFLRQEGSRVFHNIEMGPAKNNESQIDIKSASPGEYLTHCNKYIRLKVPEVSSGLILDSSIERMVVLKKMGEPKSRGDIINMLGDESAKTHPVFRNRRDDAIKTIAVGIFDCIARTWTLYSDNPKHNEPLFVLPLVLRD</sequence>
<dbReference type="Gene3D" id="1.10.10.2120">
    <property type="match status" value="1"/>
</dbReference>
<dbReference type="EMBL" id="AJWK01020385">
    <property type="status" value="NOT_ANNOTATED_CDS"/>
    <property type="molecule type" value="Genomic_DNA"/>
</dbReference>
<feature type="domain" description="Peptidase C45 hydrolase" evidence="1">
    <location>
        <begin position="148"/>
        <end position="393"/>
    </location>
</feature>